<dbReference type="Pfam" id="PF12572">
    <property type="entry name" value="DUF3752"/>
    <property type="match status" value="1"/>
</dbReference>
<organism evidence="3 5">
    <name type="scientific">Polistes dominula</name>
    <name type="common">European paper wasp</name>
    <name type="synonym">Vespa dominula</name>
    <dbReference type="NCBI Taxonomy" id="743375"/>
    <lineage>
        <taxon>Eukaryota</taxon>
        <taxon>Metazoa</taxon>
        <taxon>Ecdysozoa</taxon>
        <taxon>Arthropoda</taxon>
        <taxon>Hexapoda</taxon>
        <taxon>Insecta</taxon>
        <taxon>Pterygota</taxon>
        <taxon>Neoptera</taxon>
        <taxon>Endopterygota</taxon>
        <taxon>Hymenoptera</taxon>
        <taxon>Apocrita</taxon>
        <taxon>Aculeata</taxon>
        <taxon>Vespoidea</taxon>
        <taxon>Vespidae</taxon>
        <taxon>Polistinae</taxon>
        <taxon>Polistini</taxon>
        <taxon>Polistes</taxon>
    </lineage>
</organism>
<feature type="compositionally biased region" description="Basic and acidic residues" evidence="1">
    <location>
        <begin position="660"/>
        <end position="669"/>
    </location>
</feature>
<evidence type="ECO:0000313" key="3">
    <source>
        <dbReference type="Proteomes" id="UP000694924"/>
    </source>
</evidence>
<evidence type="ECO:0000259" key="2">
    <source>
        <dbReference type="Pfam" id="PF12572"/>
    </source>
</evidence>
<dbReference type="PANTHER" id="PTHR46370:SF1">
    <property type="entry name" value="GPALPP MOTIFS-CONTAINING PROTEIN 1"/>
    <property type="match status" value="1"/>
</dbReference>
<dbReference type="InterPro" id="IPR046331">
    <property type="entry name" value="GPAM1-like"/>
</dbReference>
<accession>A0ABM1IA05</accession>
<keyword evidence="3" id="KW-1185">Reference proteome</keyword>
<dbReference type="GeneID" id="107066688"/>
<feature type="compositionally biased region" description="Basic and acidic residues" evidence="1">
    <location>
        <begin position="14"/>
        <end position="28"/>
    </location>
</feature>
<feature type="compositionally biased region" description="Basic residues" evidence="1">
    <location>
        <begin position="169"/>
        <end position="181"/>
    </location>
</feature>
<reference evidence="4 5" key="1">
    <citation type="submission" date="2025-05" db="UniProtKB">
        <authorList>
            <consortium name="RefSeq"/>
        </authorList>
    </citation>
    <scope>IDENTIFICATION</scope>
    <source>
        <tissue evidence="4 5">Whole body</tissue>
    </source>
</reference>
<feature type="compositionally biased region" description="Basic and acidic residues" evidence="1">
    <location>
        <begin position="642"/>
        <end position="651"/>
    </location>
</feature>
<protein>
    <submittedName>
        <fullName evidence="4 5">Uncharacterized protein LOC107066688</fullName>
    </submittedName>
</protein>
<feature type="compositionally biased region" description="Basic residues" evidence="1">
    <location>
        <begin position="40"/>
        <end position="49"/>
    </location>
</feature>
<feature type="region of interest" description="Disordered" evidence="1">
    <location>
        <begin position="606"/>
        <end position="697"/>
    </location>
</feature>
<feature type="region of interest" description="Disordered" evidence="1">
    <location>
        <begin position="1"/>
        <end position="221"/>
    </location>
</feature>
<dbReference type="RefSeq" id="XP_015177042.1">
    <property type="nucleotide sequence ID" value="XM_015321556.1"/>
</dbReference>
<feature type="compositionally biased region" description="Basic and acidic residues" evidence="1">
    <location>
        <begin position="622"/>
        <end position="633"/>
    </location>
</feature>
<evidence type="ECO:0000256" key="1">
    <source>
        <dbReference type="SAM" id="MobiDB-lite"/>
    </source>
</evidence>
<feature type="region of interest" description="Disordered" evidence="1">
    <location>
        <begin position="491"/>
        <end position="510"/>
    </location>
</feature>
<dbReference type="InterPro" id="IPR022226">
    <property type="entry name" value="DUF3752"/>
</dbReference>
<evidence type="ECO:0000313" key="5">
    <source>
        <dbReference type="RefSeq" id="XP_015177042.1"/>
    </source>
</evidence>
<feature type="compositionally biased region" description="Basic and acidic residues" evidence="1">
    <location>
        <begin position="191"/>
        <end position="221"/>
    </location>
</feature>
<dbReference type="PANTHER" id="PTHR46370">
    <property type="entry name" value="GPALPP MOTIFS-CONTAINING PROTEIN 1"/>
    <property type="match status" value="1"/>
</dbReference>
<feature type="compositionally biased region" description="Acidic residues" evidence="1">
    <location>
        <begin position="1"/>
        <end position="13"/>
    </location>
</feature>
<feature type="domain" description="DUF3752" evidence="2">
    <location>
        <begin position="598"/>
        <end position="726"/>
    </location>
</feature>
<gene>
    <name evidence="4 5" type="primary">LOC107066688</name>
</gene>
<name>A0ABM1IA05_POLDO</name>
<feature type="compositionally biased region" description="Basic and acidic residues" evidence="1">
    <location>
        <begin position="50"/>
        <end position="87"/>
    </location>
</feature>
<proteinExistence type="predicted"/>
<feature type="compositionally biased region" description="Basic and acidic residues" evidence="1">
    <location>
        <begin position="113"/>
        <end position="136"/>
    </location>
</feature>
<dbReference type="RefSeq" id="XP_015177031.1">
    <property type="nucleotide sequence ID" value="XM_015321545.1"/>
</dbReference>
<sequence length="730" mass="84763">MTSMDTDSESQDSDDGRRFRFEATRKDAAIIPDTVSKEKSPKKKSKHRSHLEDKNYRDRKERSKHETSRKESQRSRDREIDEKESKHITKHAKYGTHKDYKSTKESNSTSTDKNLKYSMDSKDRLRDLKHSRERERNGHRKHSREHSREHSRDRSYDERSSVDKYKNKYHDRHKYSRHKSRDRSCQSNRLKLSDNDKPRSEHGRHDSIKKTKDKRLHPLENEHSACQNIEQIRDYSESQSISLNKDCKAATLLNTQDCKDLDLRDFNVLSETDENVSDISDSRSIYSSSYCHKTKVRREQLKNQYECVNKKQVTPDQEHVEELQKVNCKNNTPVLSSSNNNPSAISDTLLDSLEPTSIMNNQVQSLQEKDAKCESSEKNNSYIYGPVLPPQIKTSQCTLNENKDTNLYTSLCTEKLETKECIVKDVSDEDYNIELIGPSLPKIEDSSNKHEHSNTMSALNLEEVNQEHQESHSPSKNINEFVDDAAAFGPALPPHLIKQPNEGDTKSKLIGPVMPENLKLLSEEERMAMYSQLEDEDSDTPSLTDFGATNKGQKYQELQKPGLHYFHEIKQEVAKDDVVHKRENWMMELPPTRAADFGLRARKFRLRPGPDMSDRSCWTDTPEDRAKKQKAEEEAAALRSVKKPDSIELHKEKPKKTKKQEKSLLEIHQSKLKKKRKKEEKEAKAAGLPTRRPFDRNIDLQVNRYMDPAQKRSVLMKAGMLNDRFSRGQI</sequence>
<evidence type="ECO:0000313" key="4">
    <source>
        <dbReference type="RefSeq" id="XP_015177031.1"/>
    </source>
</evidence>
<dbReference type="Proteomes" id="UP000694924">
    <property type="component" value="Unplaced"/>
</dbReference>
<feature type="compositionally biased region" description="Basic and acidic residues" evidence="1">
    <location>
        <begin position="146"/>
        <end position="168"/>
    </location>
</feature>